<organism evidence="2 3">
    <name type="scientific">Oryzomicrobium terrae</name>
    <dbReference type="NCBI Taxonomy" id="1735038"/>
    <lineage>
        <taxon>Bacteria</taxon>
        <taxon>Pseudomonadati</taxon>
        <taxon>Pseudomonadota</taxon>
        <taxon>Betaproteobacteria</taxon>
        <taxon>Rhodocyclales</taxon>
        <taxon>Rhodocyclaceae</taxon>
        <taxon>Oryzomicrobium</taxon>
    </lineage>
</organism>
<dbReference type="SUPFAM" id="SSF52833">
    <property type="entry name" value="Thioredoxin-like"/>
    <property type="match status" value="1"/>
</dbReference>
<dbReference type="PROSITE" id="PS51352">
    <property type="entry name" value="THIOREDOXIN_2"/>
    <property type="match status" value="1"/>
</dbReference>
<dbReference type="CDD" id="cd02969">
    <property type="entry name" value="PRX_like1"/>
    <property type="match status" value="1"/>
</dbReference>
<dbReference type="InterPro" id="IPR036249">
    <property type="entry name" value="Thioredoxin-like_sf"/>
</dbReference>
<accession>A0A5C1ED11</accession>
<dbReference type="GO" id="GO:0016209">
    <property type="term" value="F:antioxidant activity"/>
    <property type="evidence" value="ECO:0007669"/>
    <property type="project" value="InterPro"/>
</dbReference>
<evidence type="ECO:0000313" key="2">
    <source>
        <dbReference type="EMBL" id="QEL66057.1"/>
    </source>
</evidence>
<proteinExistence type="predicted"/>
<evidence type="ECO:0000313" key="3">
    <source>
        <dbReference type="Proteomes" id="UP000323671"/>
    </source>
</evidence>
<dbReference type="KEGG" id="otr:OTERR_25810"/>
<dbReference type="Pfam" id="PF00578">
    <property type="entry name" value="AhpC-TSA"/>
    <property type="match status" value="1"/>
</dbReference>
<dbReference type="InterPro" id="IPR000866">
    <property type="entry name" value="AhpC/TSA"/>
</dbReference>
<evidence type="ECO:0000259" key="1">
    <source>
        <dbReference type="PROSITE" id="PS51352"/>
    </source>
</evidence>
<dbReference type="Proteomes" id="UP000323671">
    <property type="component" value="Chromosome"/>
</dbReference>
<feature type="domain" description="Thioredoxin" evidence="1">
    <location>
        <begin position="9"/>
        <end position="161"/>
    </location>
</feature>
<dbReference type="PANTHER" id="PTHR43640">
    <property type="entry name" value="OS07G0260300 PROTEIN"/>
    <property type="match status" value="1"/>
</dbReference>
<protein>
    <recommendedName>
        <fullName evidence="1">Thioredoxin domain-containing protein</fullName>
    </recommendedName>
</protein>
<gene>
    <name evidence="2" type="ORF">OTERR_25810</name>
</gene>
<dbReference type="InterPro" id="IPR047262">
    <property type="entry name" value="PRX-like1"/>
</dbReference>
<dbReference type="AlphaFoldDB" id="A0A5C1ED11"/>
<dbReference type="InterPro" id="IPR013766">
    <property type="entry name" value="Thioredoxin_domain"/>
</dbReference>
<keyword evidence="3" id="KW-1185">Reference proteome</keyword>
<dbReference type="Gene3D" id="3.40.30.10">
    <property type="entry name" value="Glutaredoxin"/>
    <property type="match status" value="1"/>
</dbReference>
<dbReference type="GO" id="GO:0016491">
    <property type="term" value="F:oxidoreductase activity"/>
    <property type="evidence" value="ECO:0007669"/>
    <property type="project" value="InterPro"/>
</dbReference>
<name>A0A5C1ED11_9RHOO</name>
<dbReference type="PANTHER" id="PTHR43640:SF1">
    <property type="entry name" value="THIOREDOXIN-DEPENDENT PEROXIREDOXIN"/>
    <property type="match status" value="1"/>
</dbReference>
<reference evidence="2 3" key="1">
    <citation type="submission" date="2017-07" db="EMBL/GenBank/DDBJ databases">
        <title>Complete genome sequence of Oryzomicrobium terrae TPP412.</title>
        <authorList>
            <person name="Chiu L.-W."/>
            <person name="Lo K.-J."/>
            <person name="Tsai Y.-M."/>
            <person name="Lin S.-S."/>
            <person name="Kuo C.-H."/>
            <person name="Liu C.-T."/>
        </authorList>
    </citation>
    <scope>NUCLEOTIDE SEQUENCE [LARGE SCALE GENOMIC DNA]</scope>
    <source>
        <strain evidence="2 3">TPP412</strain>
    </source>
</reference>
<dbReference type="EMBL" id="CP022579">
    <property type="protein sequence ID" value="QEL66057.1"/>
    <property type="molecule type" value="Genomic_DNA"/>
</dbReference>
<sequence length="184" mass="20156">MASLHPPLCDFGWHAPDFDLPGTDGQRHTLASLRGPKGLVIVFICNHCPFVQAIAARLVRDARDLQAKGIGFAAISSNDVVSYPEDGFVEMGDFARHHGFPFPYLFDEDQSVARAYGAVCTPDFFGFNADLALQYRGRLDDTGRGQPKPDARRELFEAMVQVADTGRGPAEQIASIGCSLKWKV</sequence>